<evidence type="ECO:0000313" key="2">
    <source>
        <dbReference type="EMBL" id="PFG47606.1"/>
    </source>
</evidence>
<organism evidence="2 3">
    <name type="scientific">Amycolatopsis sulphurea</name>
    <dbReference type="NCBI Taxonomy" id="76022"/>
    <lineage>
        <taxon>Bacteria</taxon>
        <taxon>Bacillati</taxon>
        <taxon>Actinomycetota</taxon>
        <taxon>Actinomycetes</taxon>
        <taxon>Pseudonocardiales</taxon>
        <taxon>Pseudonocardiaceae</taxon>
        <taxon>Amycolatopsis</taxon>
    </lineage>
</organism>
<evidence type="ECO:0000256" key="1">
    <source>
        <dbReference type="SAM" id="MobiDB-lite"/>
    </source>
</evidence>
<feature type="compositionally biased region" description="Pro residues" evidence="1">
    <location>
        <begin position="251"/>
        <end position="262"/>
    </location>
</feature>
<dbReference type="Proteomes" id="UP000243542">
    <property type="component" value="Unassembled WGS sequence"/>
</dbReference>
<feature type="region of interest" description="Disordered" evidence="1">
    <location>
        <begin position="206"/>
        <end position="324"/>
    </location>
</feature>
<dbReference type="EMBL" id="PDJK01000002">
    <property type="protein sequence ID" value="PFG47606.1"/>
    <property type="molecule type" value="Genomic_DNA"/>
</dbReference>
<comment type="caution">
    <text evidence="2">The sequence shown here is derived from an EMBL/GenBank/DDBJ whole genome shotgun (WGS) entry which is preliminary data.</text>
</comment>
<reference evidence="2 3" key="1">
    <citation type="submission" date="2017-10" db="EMBL/GenBank/DDBJ databases">
        <title>Sequencing the genomes of 1000 actinobacteria strains.</title>
        <authorList>
            <person name="Klenk H.-P."/>
        </authorList>
    </citation>
    <scope>NUCLEOTIDE SEQUENCE [LARGE SCALE GENOMIC DNA]</scope>
    <source>
        <strain evidence="2 3">DSM 46092</strain>
    </source>
</reference>
<dbReference type="SUPFAM" id="SSF140453">
    <property type="entry name" value="EsxAB dimer-like"/>
    <property type="match status" value="1"/>
</dbReference>
<protein>
    <recommendedName>
        <fullName evidence="4">Type VII secretion system (Wss) protein ESAT-6</fullName>
    </recommendedName>
</protein>
<evidence type="ECO:0000313" key="3">
    <source>
        <dbReference type="Proteomes" id="UP000243542"/>
    </source>
</evidence>
<dbReference type="InterPro" id="IPR036689">
    <property type="entry name" value="ESAT-6-like_sf"/>
</dbReference>
<dbReference type="AlphaFoldDB" id="A0A2A9F9Y7"/>
<name>A0A2A9F9Y7_9PSEU</name>
<gene>
    <name evidence="2" type="ORF">ATK36_2653</name>
</gene>
<keyword evidence="3" id="KW-1185">Reference proteome</keyword>
<proteinExistence type="predicted"/>
<evidence type="ECO:0008006" key="4">
    <source>
        <dbReference type="Google" id="ProtNLM"/>
    </source>
</evidence>
<accession>A0A2A9F9Y7</accession>
<sequence length="324" mass="33446">MDLVTGPSAAFVSELARELGATDPVEAYYRPLTGQWDELTEEAARLRAAAGTAARVSAGLAEDLGKLDAVWRGPDADAFVAYLGEIRSASEGAEDALEALAGALEELSGSVRRIVEAAEEILVDAADVLSESALLPAGGSTRARAQLRETGESLQALHASAQDVLQQFGRLCDGMGAPPGQPGIELRRHYPAGQFRLAAEGAGADVLPVREDSPDLSTVDDTAGHDSVRPSALEHGKETAAEPGQTGVAPIEPPPAAAPASPPNQGNGLPMMPMMGFGGLGGDGGGKERPRKGRERFPAKPGEIFGEPDPVTPPVLGERRPASS</sequence>
<feature type="compositionally biased region" description="Basic and acidic residues" evidence="1">
    <location>
        <begin position="222"/>
        <end position="240"/>
    </location>
</feature>
<dbReference type="Gene3D" id="1.10.287.1060">
    <property type="entry name" value="ESAT-6-like"/>
    <property type="match status" value="1"/>
</dbReference>